<feature type="compositionally biased region" description="Basic and acidic residues" evidence="1">
    <location>
        <begin position="167"/>
        <end position="181"/>
    </location>
</feature>
<dbReference type="EMBL" id="ASPP01006286">
    <property type="protein sequence ID" value="ETO29050.1"/>
    <property type="molecule type" value="Genomic_DNA"/>
</dbReference>
<dbReference type="Proteomes" id="UP000023152">
    <property type="component" value="Unassembled WGS sequence"/>
</dbReference>
<protein>
    <submittedName>
        <fullName evidence="2">Uncharacterized protein</fullName>
    </submittedName>
</protein>
<name>X6NRZ1_RETFI</name>
<proteinExistence type="predicted"/>
<reference evidence="2 3" key="1">
    <citation type="journal article" date="2013" name="Curr. Biol.">
        <title>The Genome of the Foraminiferan Reticulomyxa filosa.</title>
        <authorList>
            <person name="Glockner G."/>
            <person name="Hulsmann N."/>
            <person name="Schleicher M."/>
            <person name="Noegel A.A."/>
            <person name="Eichinger L."/>
            <person name="Gallinger C."/>
            <person name="Pawlowski J."/>
            <person name="Sierra R."/>
            <person name="Euteneuer U."/>
            <person name="Pillet L."/>
            <person name="Moustafa A."/>
            <person name="Platzer M."/>
            <person name="Groth M."/>
            <person name="Szafranski K."/>
            <person name="Schliwa M."/>
        </authorList>
    </citation>
    <scope>NUCLEOTIDE SEQUENCE [LARGE SCALE GENOMIC DNA]</scope>
</reference>
<evidence type="ECO:0000313" key="2">
    <source>
        <dbReference type="EMBL" id="ETO29050.1"/>
    </source>
</evidence>
<sequence>MIEEIEEMLAQPNYTGASSSVLDLPTYTLFQTGSNRQKKRSRRTEGKHTFNEHSERLPPKFGNHFCTCCAYPPILKCARMQYFSTFFLSIDNQCKTVKNACGTSMEDREKERVIEELLTEYREKRQLQRPKNEYYSDLLLDHKSDTSIGNGFFANVPDVSYGAYKVVESETEHSSNEEQDQKTPTASILQNMSPKYQDETFKTSPKKLRQSPSLDQESQHFIQSSYFLYKKKKG</sequence>
<feature type="region of interest" description="Disordered" evidence="1">
    <location>
        <begin position="167"/>
        <end position="217"/>
    </location>
</feature>
<dbReference type="AlphaFoldDB" id="X6NRZ1"/>
<feature type="region of interest" description="Disordered" evidence="1">
    <location>
        <begin position="33"/>
        <end position="55"/>
    </location>
</feature>
<organism evidence="2 3">
    <name type="scientific">Reticulomyxa filosa</name>
    <dbReference type="NCBI Taxonomy" id="46433"/>
    <lineage>
        <taxon>Eukaryota</taxon>
        <taxon>Sar</taxon>
        <taxon>Rhizaria</taxon>
        <taxon>Retaria</taxon>
        <taxon>Foraminifera</taxon>
        <taxon>Monothalamids</taxon>
        <taxon>Reticulomyxidae</taxon>
        <taxon>Reticulomyxa</taxon>
    </lineage>
</organism>
<gene>
    <name evidence="2" type="ORF">RFI_08077</name>
</gene>
<comment type="caution">
    <text evidence="2">The sequence shown here is derived from an EMBL/GenBank/DDBJ whole genome shotgun (WGS) entry which is preliminary data.</text>
</comment>
<evidence type="ECO:0000313" key="3">
    <source>
        <dbReference type="Proteomes" id="UP000023152"/>
    </source>
</evidence>
<feature type="compositionally biased region" description="Basic and acidic residues" evidence="1">
    <location>
        <begin position="43"/>
        <end position="55"/>
    </location>
</feature>
<accession>X6NRZ1</accession>
<evidence type="ECO:0000256" key="1">
    <source>
        <dbReference type="SAM" id="MobiDB-lite"/>
    </source>
</evidence>
<feature type="compositionally biased region" description="Polar residues" evidence="1">
    <location>
        <begin position="182"/>
        <end position="194"/>
    </location>
</feature>
<keyword evidence="3" id="KW-1185">Reference proteome</keyword>